<feature type="transmembrane region" description="Helical" evidence="6">
    <location>
        <begin position="27"/>
        <end position="48"/>
    </location>
</feature>
<proteinExistence type="predicted"/>
<dbReference type="Pfam" id="PF02653">
    <property type="entry name" value="BPD_transp_2"/>
    <property type="match status" value="1"/>
</dbReference>
<evidence type="ECO:0000313" key="8">
    <source>
        <dbReference type="Proteomes" id="UP000730482"/>
    </source>
</evidence>
<dbReference type="PANTHER" id="PTHR30482">
    <property type="entry name" value="HIGH-AFFINITY BRANCHED-CHAIN AMINO ACID TRANSPORT SYSTEM PERMEASE"/>
    <property type="match status" value="1"/>
</dbReference>
<evidence type="ECO:0000256" key="5">
    <source>
        <dbReference type="ARBA" id="ARBA00023136"/>
    </source>
</evidence>
<keyword evidence="4 6" id="KW-1133">Transmembrane helix</keyword>
<evidence type="ECO:0000256" key="3">
    <source>
        <dbReference type="ARBA" id="ARBA00022692"/>
    </source>
</evidence>
<dbReference type="InterPro" id="IPR001851">
    <property type="entry name" value="ABC_transp_permease"/>
</dbReference>
<evidence type="ECO:0000256" key="4">
    <source>
        <dbReference type="ARBA" id="ARBA00022989"/>
    </source>
</evidence>
<dbReference type="RefSeq" id="WP_212010750.1">
    <property type="nucleotide sequence ID" value="NZ_JAAFYZ010000065.1"/>
</dbReference>
<dbReference type="EMBL" id="JAAFYZ010000065">
    <property type="protein sequence ID" value="MBS2549187.1"/>
    <property type="molecule type" value="Genomic_DNA"/>
</dbReference>
<dbReference type="PANTHER" id="PTHR30482:SF10">
    <property type="entry name" value="HIGH-AFFINITY BRANCHED-CHAIN AMINO ACID TRANSPORT PROTEIN BRAE"/>
    <property type="match status" value="1"/>
</dbReference>
<feature type="transmembrane region" description="Helical" evidence="6">
    <location>
        <begin position="227"/>
        <end position="247"/>
    </location>
</feature>
<keyword evidence="3 6" id="KW-0812">Transmembrane</keyword>
<keyword evidence="8" id="KW-1185">Reference proteome</keyword>
<comment type="caution">
    <text evidence="7">The sequence shown here is derived from an EMBL/GenBank/DDBJ whole genome shotgun (WGS) entry which is preliminary data.</text>
</comment>
<keyword evidence="2" id="KW-1003">Cell membrane</keyword>
<evidence type="ECO:0000256" key="1">
    <source>
        <dbReference type="ARBA" id="ARBA00004651"/>
    </source>
</evidence>
<feature type="transmembrane region" description="Helical" evidence="6">
    <location>
        <begin position="132"/>
        <end position="152"/>
    </location>
</feature>
<organism evidence="7 8">
    <name type="scientific">Catenulispora pinistramenti</name>
    <dbReference type="NCBI Taxonomy" id="2705254"/>
    <lineage>
        <taxon>Bacteria</taxon>
        <taxon>Bacillati</taxon>
        <taxon>Actinomycetota</taxon>
        <taxon>Actinomycetes</taxon>
        <taxon>Catenulisporales</taxon>
        <taxon>Catenulisporaceae</taxon>
        <taxon>Catenulispora</taxon>
    </lineage>
</organism>
<evidence type="ECO:0000256" key="2">
    <source>
        <dbReference type="ARBA" id="ARBA00022475"/>
    </source>
</evidence>
<feature type="transmembrane region" description="Helical" evidence="6">
    <location>
        <begin position="395"/>
        <end position="425"/>
    </location>
</feature>
<comment type="subcellular location">
    <subcellularLocation>
        <location evidence="1">Cell membrane</location>
        <topology evidence="1">Multi-pass membrane protein</topology>
    </subcellularLocation>
</comment>
<reference evidence="7 8" key="1">
    <citation type="submission" date="2020-02" db="EMBL/GenBank/DDBJ databases">
        <title>Acidophilic actinobacteria isolated from forest soil.</title>
        <authorList>
            <person name="Golinska P."/>
        </authorList>
    </citation>
    <scope>NUCLEOTIDE SEQUENCE [LARGE SCALE GENOMIC DNA]</scope>
    <source>
        <strain evidence="7 8">NL8</strain>
    </source>
</reference>
<feature type="transmembrane region" description="Helical" evidence="6">
    <location>
        <begin position="189"/>
        <end position="207"/>
    </location>
</feature>
<evidence type="ECO:0000313" key="7">
    <source>
        <dbReference type="EMBL" id="MBS2549187.1"/>
    </source>
</evidence>
<feature type="transmembrane region" description="Helical" evidence="6">
    <location>
        <begin position="445"/>
        <end position="461"/>
    </location>
</feature>
<keyword evidence="5 6" id="KW-0472">Membrane</keyword>
<dbReference type="CDD" id="cd06581">
    <property type="entry name" value="TM_PBP1_LivM_like"/>
    <property type="match status" value="1"/>
</dbReference>
<gene>
    <name evidence="7" type="ORF">KGQ19_20180</name>
</gene>
<protein>
    <submittedName>
        <fullName evidence="7">Branched-chain amino acid ABC transporter permease</fullName>
    </submittedName>
</protein>
<feature type="transmembrane region" description="Helical" evidence="6">
    <location>
        <begin position="311"/>
        <end position="329"/>
    </location>
</feature>
<feature type="transmembrane region" description="Helical" evidence="6">
    <location>
        <begin position="360"/>
        <end position="383"/>
    </location>
</feature>
<feature type="transmembrane region" description="Helical" evidence="6">
    <location>
        <begin position="158"/>
        <end position="177"/>
    </location>
</feature>
<sequence>MSTTSISELSAQVRRLRKQDAWWKNPMLGRLAIILALVLVLSILTNQVQGSSSDYTLLFKSSWFSSRGAQYVIGGVLIWIIAEAWRIQGLRRIAGQTISVAGRRTALIVPRSFTRQYSRLAGFFRWLIPNRWFRRVLVLAVVAVAIFLPYLGLFTLPYFQSVLAGQVGVYVLAALGLNVVVGWAGLLDLGYIAFFAIGAYTTAILSGKLPVGADGNPEAHPPIHLNLFFAFPIAVVLTMTAGLILGAPTLRLRGDYLAIVTLGFHEIVLQLAKNNPHNLTNGPLGATGISTFRFNLFGVHYDWNPTDSKPYWFLAIGLILIVVFAFRRLEHSKVGRTWTAIREDEVAAAASGVPTVKYKLMAFMIGASTSGFAGVLATAKITAITPDNFPLQLSIFVLAYVIFGGMGSLTGVIVGASLMTFLPFFLQGPPSWFNSGKPVVDPKDIPMWVGAVLLTMMIFRPQGLIPSKRRAQELAQAEHGVGDADAMTEPAEGVAP</sequence>
<dbReference type="Proteomes" id="UP000730482">
    <property type="component" value="Unassembled WGS sequence"/>
</dbReference>
<evidence type="ECO:0000256" key="6">
    <source>
        <dbReference type="SAM" id="Phobius"/>
    </source>
</evidence>
<accession>A0ABS5KT15</accession>
<name>A0ABS5KT15_9ACTN</name>
<dbReference type="InterPro" id="IPR043428">
    <property type="entry name" value="LivM-like"/>
</dbReference>
<feature type="transmembrane region" description="Helical" evidence="6">
    <location>
        <begin position="68"/>
        <end position="85"/>
    </location>
</feature>